<dbReference type="PATRIC" id="fig|298794.3.peg.7410"/>
<dbReference type="AlphaFoldDB" id="A0A0J6VEA4"/>
<organism evidence="1 2">
    <name type="scientific">Methylobacterium variabile</name>
    <dbReference type="NCBI Taxonomy" id="298794"/>
    <lineage>
        <taxon>Bacteria</taxon>
        <taxon>Pseudomonadati</taxon>
        <taxon>Pseudomonadota</taxon>
        <taxon>Alphaproteobacteria</taxon>
        <taxon>Hyphomicrobiales</taxon>
        <taxon>Methylobacteriaceae</taxon>
        <taxon>Methylobacterium</taxon>
    </lineage>
</organism>
<protein>
    <submittedName>
        <fullName evidence="1">Uncharacterized protein</fullName>
    </submittedName>
</protein>
<sequence>MLRTAGEAVAPLAGQLAAKGYDVVDAVGADLSPALTAPGFGLPVVDMALVSAGLSASPDLPGIAARLRESWPGLTLVRLPDAGPGFDLPALPGDLSLDEICEQLDEIVLETARIRTDADRLRREAHALTIQVRLTRGGLEDAVADARRLLAEARQPAGQDHGRP</sequence>
<name>A0A0J6VEA4_9HYPH</name>
<evidence type="ECO:0000313" key="2">
    <source>
        <dbReference type="Proteomes" id="UP000035955"/>
    </source>
</evidence>
<evidence type="ECO:0000313" key="1">
    <source>
        <dbReference type="EMBL" id="KMO37401.1"/>
    </source>
</evidence>
<dbReference type="Proteomes" id="UP000035955">
    <property type="component" value="Unassembled WGS sequence"/>
</dbReference>
<keyword evidence="2" id="KW-1185">Reference proteome</keyword>
<proteinExistence type="predicted"/>
<reference evidence="1 2" key="1">
    <citation type="submission" date="2015-03" db="EMBL/GenBank/DDBJ databases">
        <title>Genome sequencing of Methylobacterium variabile DSM 16961.</title>
        <authorList>
            <person name="Chaudhry V."/>
            <person name="Patil P.B."/>
        </authorList>
    </citation>
    <scope>NUCLEOTIDE SEQUENCE [LARGE SCALE GENOMIC DNA]</scope>
    <source>
        <strain evidence="1 2">DSM 16961</strain>
    </source>
</reference>
<dbReference type="OrthoDB" id="7996017at2"/>
<dbReference type="EMBL" id="LABY01000084">
    <property type="protein sequence ID" value="KMO37401.1"/>
    <property type="molecule type" value="Genomic_DNA"/>
</dbReference>
<accession>A0A0J6VEA4</accession>
<comment type="caution">
    <text evidence="1">The sequence shown here is derived from an EMBL/GenBank/DDBJ whole genome shotgun (WGS) entry which is preliminary data.</text>
</comment>
<gene>
    <name evidence="1" type="ORF">VQ02_13270</name>
</gene>
<dbReference type="RefSeq" id="WP_157080614.1">
    <property type="nucleotide sequence ID" value="NZ_LABY01000084.1"/>
</dbReference>